<organism evidence="2">
    <name type="scientific">marine sediment metagenome</name>
    <dbReference type="NCBI Taxonomy" id="412755"/>
    <lineage>
        <taxon>unclassified sequences</taxon>
        <taxon>metagenomes</taxon>
        <taxon>ecological metagenomes</taxon>
    </lineage>
</organism>
<dbReference type="EMBL" id="LAZR01019319">
    <property type="protein sequence ID" value="KKL92971.1"/>
    <property type="molecule type" value="Genomic_DNA"/>
</dbReference>
<feature type="region of interest" description="Disordered" evidence="1">
    <location>
        <begin position="1"/>
        <end position="23"/>
    </location>
</feature>
<gene>
    <name evidence="2" type="ORF">LCGC14_1879300</name>
</gene>
<sequence>MSYTEQQTLEEAKVTFSEGHDRHQPAEFPDLCARCAEEEGKAVCATCAR</sequence>
<reference evidence="2" key="1">
    <citation type="journal article" date="2015" name="Nature">
        <title>Complex archaea that bridge the gap between prokaryotes and eukaryotes.</title>
        <authorList>
            <person name="Spang A."/>
            <person name="Saw J.H."/>
            <person name="Jorgensen S.L."/>
            <person name="Zaremba-Niedzwiedzka K."/>
            <person name="Martijn J."/>
            <person name="Lind A.E."/>
            <person name="van Eijk R."/>
            <person name="Schleper C."/>
            <person name="Guy L."/>
            <person name="Ettema T.J."/>
        </authorList>
    </citation>
    <scope>NUCLEOTIDE SEQUENCE</scope>
</reference>
<feature type="compositionally biased region" description="Basic and acidic residues" evidence="1">
    <location>
        <begin position="10"/>
        <end position="23"/>
    </location>
</feature>
<evidence type="ECO:0000256" key="1">
    <source>
        <dbReference type="SAM" id="MobiDB-lite"/>
    </source>
</evidence>
<evidence type="ECO:0000313" key="2">
    <source>
        <dbReference type="EMBL" id="KKL92971.1"/>
    </source>
</evidence>
<protein>
    <submittedName>
        <fullName evidence="2">Uncharacterized protein</fullName>
    </submittedName>
</protein>
<dbReference type="AlphaFoldDB" id="A0A0F9GQV1"/>
<accession>A0A0F9GQV1</accession>
<feature type="non-terminal residue" evidence="2">
    <location>
        <position position="49"/>
    </location>
</feature>
<proteinExistence type="predicted"/>
<name>A0A0F9GQV1_9ZZZZ</name>
<comment type="caution">
    <text evidence="2">The sequence shown here is derived from an EMBL/GenBank/DDBJ whole genome shotgun (WGS) entry which is preliminary data.</text>
</comment>